<proteinExistence type="predicted"/>
<dbReference type="EMBL" id="JANEYT010000102">
    <property type="protein sequence ID" value="MCQ1061002.1"/>
    <property type="molecule type" value="Genomic_DNA"/>
</dbReference>
<evidence type="ECO:0000313" key="2">
    <source>
        <dbReference type="Proteomes" id="UP001524460"/>
    </source>
</evidence>
<evidence type="ECO:0000313" key="1">
    <source>
        <dbReference type="EMBL" id="MCQ1061002.1"/>
    </source>
</evidence>
<comment type="caution">
    <text evidence="1">The sequence shown here is derived from an EMBL/GenBank/DDBJ whole genome shotgun (WGS) entry which is preliminary data.</text>
</comment>
<organism evidence="1 2">
    <name type="scientific">Photobacterium pectinilyticum</name>
    <dbReference type="NCBI Taxonomy" id="2906793"/>
    <lineage>
        <taxon>Bacteria</taxon>
        <taxon>Pseudomonadati</taxon>
        <taxon>Pseudomonadota</taxon>
        <taxon>Gammaproteobacteria</taxon>
        <taxon>Vibrionales</taxon>
        <taxon>Vibrionaceae</taxon>
        <taxon>Photobacterium</taxon>
    </lineage>
</organism>
<name>A0ABT1NA38_9GAMM</name>
<accession>A0ABT1NA38</accession>
<reference evidence="1 2" key="1">
    <citation type="submission" date="2022-07" db="EMBL/GenBank/DDBJ databases">
        <title>Photobacterium pectinilyticum sp. nov., a marine bacterium isolated from surface seawater of Qingdao offshore.</title>
        <authorList>
            <person name="Wang X."/>
        </authorList>
    </citation>
    <scope>NUCLEOTIDE SEQUENCE [LARGE SCALE GENOMIC DNA]</scope>
    <source>
        <strain evidence="1 2">ZSDE20</strain>
    </source>
</reference>
<keyword evidence="2" id="KW-1185">Reference proteome</keyword>
<sequence>MLEYDGEVEVEHGGEIAHLNAQGGRLTLEVPSEGMLVSLIWLYCRFPVSKTLSRIPFIFEGHQLVVSVPDGGSLRIARRQSWLRVWLPYKVSISGVGWWMRHGPKFMYQFWRS</sequence>
<gene>
    <name evidence="1" type="ORF">NHN17_23445</name>
</gene>
<dbReference type="RefSeq" id="WP_255045102.1">
    <property type="nucleotide sequence ID" value="NZ_JANEYT010000102.1"/>
</dbReference>
<dbReference type="Proteomes" id="UP001524460">
    <property type="component" value="Unassembled WGS sequence"/>
</dbReference>
<protein>
    <submittedName>
        <fullName evidence="1">Uncharacterized protein</fullName>
    </submittedName>
</protein>